<accession>A0A918P6C3</accession>
<dbReference type="PANTHER" id="PTHR16128:SF5">
    <property type="entry name" value="FAD_NAD(P)-BINDING OXIDOREDUCTASE FAMILY PROTEIN"/>
    <property type="match status" value="1"/>
</dbReference>
<protein>
    <submittedName>
        <fullName evidence="2">NAD/FAD-dependent oxidoreductase</fullName>
    </submittedName>
</protein>
<name>A0A918P6C3_9NEIS</name>
<dbReference type="PRINTS" id="PR00419">
    <property type="entry name" value="ADXRDTASE"/>
</dbReference>
<dbReference type="InterPro" id="IPR002937">
    <property type="entry name" value="Amino_oxidase"/>
</dbReference>
<evidence type="ECO:0000313" key="3">
    <source>
        <dbReference type="Proteomes" id="UP000645257"/>
    </source>
</evidence>
<dbReference type="Pfam" id="PF01593">
    <property type="entry name" value="Amino_oxidase"/>
    <property type="match status" value="1"/>
</dbReference>
<dbReference type="EMBL" id="BMYX01000021">
    <property type="protein sequence ID" value="GGY25303.1"/>
    <property type="molecule type" value="Genomic_DNA"/>
</dbReference>
<dbReference type="SUPFAM" id="SSF51905">
    <property type="entry name" value="FAD/NAD(P)-binding domain"/>
    <property type="match status" value="1"/>
</dbReference>
<dbReference type="Pfam" id="PF13450">
    <property type="entry name" value="NAD_binding_8"/>
    <property type="match status" value="1"/>
</dbReference>
<proteinExistence type="predicted"/>
<gene>
    <name evidence="2" type="ORF">GCM10011289_31100</name>
</gene>
<dbReference type="Gene3D" id="3.90.660.10">
    <property type="match status" value="1"/>
</dbReference>
<organism evidence="2 3">
    <name type="scientific">Paludibacterium paludis</name>
    <dbReference type="NCBI Taxonomy" id="1225769"/>
    <lineage>
        <taxon>Bacteria</taxon>
        <taxon>Pseudomonadati</taxon>
        <taxon>Pseudomonadota</taxon>
        <taxon>Betaproteobacteria</taxon>
        <taxon>Neisseriales</taxon>
        <taxon>Chromobacteriaceae</taxon>
        <taxon>Paludibacterium</taxon>
    </lineage>
</organism>
<evidence type="ECO:0000259" key="1">
    <source>
        <dbReference type="Pfam" id="PF01593"/>
    </source>
</evidence>
<dbReference type="InterPro" id="IPR036188">
    <property type="entry name" value="FAD/NAD-bd_sf"/>
</dbReference>
<dbReference type="Gene3D" id="3.50.50.60">
    <property type="entry name" value="FAD/NAD(P)-binding domain"/>
    <property type="match status" value="1"/>
</dbReference>
<sequence length="324" mass="34904">MKDIAIVGAGMAGASCAAQLASAGLDIAVYDAAPEVGGRMTSRFLDGHQFDHGTQYFTARHPAFAACVDDWVAQGHAALWQGRFASWNGQGFCPHQGTSRIIGQPDMGAPCRALLRGVPTHTGHRLTGLAWQDRAWQLIFDNGEAALARYVVLAMPACRAAELIPPNHPLHRLAAASSMTPCFMLMMETDREIALPFDGIFVSEGPLSWAARESSKPGRPPGNGWVIQATAAWSALHIDDRVELIAATLQKSFFQWLHEDVSARGATLHRWLHGRATTVLGQVAVSAGHMGLAGDWLDNGRVEGAWLSGRRLADQILSDLTVTN</sequence>
<evidence type="ECO:0000313" key="2">
    <source>
        <dbReference type="EMBL" id="GGY25303.1"/>
    </source>
</evidence>
<dbReference type="RefSeq" id="WP_189536007.1">
    <property type="nucleotide sequence ID" value="NZ_BMYX01000021.1"/>
</dbReference>
<dbReference type="AlphaFoldDB" id="A0A918P6C3"/>
<dbReference type="PROSITE" id="PS51257">
    <property type="entry name" value="PROKAR_LIPOPROTEIN"/>
    <property type="match status" value="1"/>
</dbReference>
<reference evidence="2" key="2">
    <citation type="submission" date="2020-09" db="EMBL/GenBank/DDBJ databases">
        <authorList>
            <person name="Sun Q."/>
            <person name="Kim S."/>
        </authorList>
    </citation>
    <scope>NUCLEOTIDE SEQUENCE</scope>
    <source>
        <strain evidence="2">KCTC 32182</strain>
    </source>
</reference>
<reference evidence="2" key="1">
    <citation type="journal article" date="2014" name="Int. J. Syst. Evol. Microbiol.">
        <title>Complete genome sequence of Corynebacterium casei LMG S-19264T (=DSM 44701T), isolated from a smear-ripened cheese.</title>
        <authorList>
            <consortium name="US DOE Joint Genome Institute (JGI-PGF)"/>
            <person name="Walter F."/>
            <person name="Albersmeier A."/>
            <person name="Kalinowski J."/>
            <person name="Ruckert C."/>
        </authorList>
    </citation>
    <scope>NUCLEOTIDE SEQUENCE</scope>
    <source>
        <strain evidence="2">KCTC 32182</strain>
    </source>
</reference>
<keyword evidence="3" id="KW-1185">Reference proteome</keyword>
<dbReference type="Proteomes" id="UP000645257">
    <property type="component" value="Unassembled WGS sequence"/>
</dbReference>
<comment type="caution">
    <text evidence="2">The sequence shown here is derived from an EMBL/GenBank/DDBJ whole genome shotgun (WGS) entry which is preliminary data.</text>
</comment>
<dbReference type="GO" id="GO:0016491">
    <property type="term" value="F:oxidoreductase activity"/>
    <property type="evidence" value="ECO:0007669"/>
    <property type="project" value="InterPro"/>
</dbReference>
<feature type="domain" description="Amine oxidase" evidence="1">
    <location>
        <begin position="107"/>
        <end position="317"/>
    </location>
</feature>
<dbReference type="PANTHER" id="PTHR16128">
    <property type="entry name" value="FAD/NAD(P)-BINDING OXIDOREDUCTASE FAMILY PROTEIN"/>
    <property type="match status" value="1"/>
</dbReference>